<dbReference type="InterPro" id="IPR002104">
    <property type="entry name" value="Integrase_catalytic"/>
</dbReference>
<comment type="similarity">
    <text evidence="1">Belongs to the 'phage' integrase family.</text>
</comment>
<dbReference type="PROSITE" id="PS51898">
    <property type="entry name" value="TYR_RECOMBINASE"/>
    <property type="match status" value="1"/>
</dbReference>
<keyword evidence="3" id="KW-0233">DNA recombination</keyword>
<evidence type="ECO:0000256" key="3">
    <source>
        <dbReference type="ARBA" id="ARBA00023172"/>
    </source>
</evidence>
<dbReference type="GO" id="GO:0015074">
    <property type="term" value="P:DNA integration"/>
    <property type="evidence" value="ECO:0007669"/>
    <property type="project" value="InterPro"/>
</dbReference>
<evidence type="ECO:0000259" key="4">
    <source>
        <dbReference type="PROSITE" id="PS51898"/>
    </source>
</evidence>
<reference evidence="5 6" key="1">
    <citation type="journal article" date="2015" name="Sci. Rep.">
        <title>Unraveling adaptation of Pontibacter korlensis to radiation and infertility in desert through complete genome and comparative transcriptomic analysis.</title>
        <authorList>
            <person name="Dai J."/>
            <person name="Dai W."/>
            <person name="Qiu C."/>
            <person name="Yang Z."/>
            <person name="Zhang Y."/>
            <person name="Zhou M."/>
            <person name="Zhang L."/>
            <person name="Fang C."/>
            <person name="Gao Q."/>
            <person name="Yang Q."/>
            <person name="Li X."/>
            <person name="Wang Z."/>
            <person name="Wang Z."/>
            <person name="Jia Z."/>
            <person name="Chen X."/>
        </authorList>
    </citation>
    <scope>NUCLEOTIDE SEQUENCE [LARGE SCALE GENOMIC DNA]</scope>
    <source>
        <strain evidence="5 6">X14-1T</strain>
    </source>
</reference>
<dbReference type="GO" id="GO:0006310">
    <property type="term" value="P:DNA recombination"/>
    <property type="evidence" value="ECO:0007669"/>
    <property type="project" value="UniProtKB-KW"/>
</dbReference>
<evidence type="ECO:0000313" key="5">
    <source>
        <dbReference type="EMBL" id="AKD05448.1"/>
    </source>
</evidence>
<protein>
    <submittedName>
        <fullName evidence="5">Integrase</fullName>
    </submittedName>
</protein>
<accession>A0A0E3ZJS5</accession>
<dbReference type="PATRIC" id="fig|400092.3.peg.406"/>
<dbReference type="HOGENOM" id="CLU_027562_20_0_10"/>
<keyword evidence="6" id="KW-1185">Reference proteome</keyword>
<feature type="domain" description="Tyr recombinase" evidence="4">
    <location>
        <begin position="57"/>
        <end position="239"/>
    </location>
</feature>
<dbReference type="KEGG" id="pko:PKOR_01800"/>
<dbReference type="Proteomes" id="UP000033109">
    <property type="component" value="Chromosome"/>
</dbReference>
<dbReference type="EMBL" id="CP009621">
    <property type="protein sequence ID" value="AKD05448.1"/>
    <property type="molecule type" value="Genomic_DNA"/>
</dbReference>
<dbReference type="Gene3D" id="1.10.443.10">
    <property type="entry name" value="Intergrase catalytic core"/>
    <property type="match status" value="1"/>
</dbReference>
<evidence type="ECO:0000313" key="6">
    <source>
        <dbReference type="Proteomes" id="UP000033109"/>
    </source>
</evidence>
<dbReference type="InterPro" id="IPR050090">
    <property type="entry name" value="Tyrosine_recombinase_XerCD"/>
</dbReference>
<evidence type="ECO:0000256" key="2">
    <source>
        <dbReference type="ARBA" id="ARBA00023125"/>
    </source>
</evidence>
<organism evidence="5 6">
    <name type="scientific">Pontibacter korlensis</name>
    <dbReference type="NCBI Taxonomy" id="400092"/>
    <lineage>
        <taxon>Bacteria</taxon>
        <taxon>Pseudomonadati</taxon>
        <taxon>Bacteroidota</taxon>
        <taxon>Cytophagia</taxon>
        <taxon>Cytophagales</taxon>
        <taxon>Hymenobacteraceae</taxon>
        <taxon>Pontibacter</taxon>
    </lineage>
</organism>
<dbReference type="Pfam" id="PF00589">
    <property type="entry name" value="Phage_integrase"/>
    <property type="match status" value="1"/>
</dbReference>
<dbReference type="InterPro" id="IPR013762">
    <property type="entry name" value="Integrase-like_cat_sf"/>
</dbReference>
<dbReference type="AlphaFoldDB" id="A0A0E3ZJS5"/>
<dbReference type="GO" id="GO:0003677">
    <property type="term" value="F:DNA binding"/>
    <property type="evidence" value="ECO:0007669"/>
    <property type="project" value="UniProtKB-KW"/>
</dbReference>
<dbReference type="PANTHER" id="PTHR30349">
    <property type="entry name" value="PHAGE INTEGRASE-RELATED"/>
    <property type="match status" value="1"/>
</dbReference>
<dbReference type="InterPro" id="IPR011010">
    <property type="entry name" value="DNA_brk_join_enz"/>
</dbReference>
<dbReference type="SUPFAM" id="SSF56349">
    <property type="entry name" value="DNA breaking-rejoining enzymes"/>
    <property type="match status" value="1"/>
</dbReference>
<dbReference type="PANTHER" id="PTHR30349:SF41">
    <property type="entry name" value="INTEGRASE_RECOMBINASE PROTEIN MJ0367-RELATED"/>
    <property type="match status" value="1"/>
</dbReference>
<dbReference type="CDD" id="cd00397">
    <property type="entry name" value="DNA_BRE_C"/>
    <property type="match status" value="1"/>
</dbReference>
<gene>
    <name evidence="5" type="ORF">PKOR_01800</name>
</gene>
<evidence type="ECO:0000256" key="1">
    <source>
        <dbReference type="ARBA" id="ARBA00008857"/>
    </source>
</evidence>
<name>A0A0E3ZJS5_9BACT</name>
<keyword evidence="2" id="KW-0238">DNA-binding</keyword>
<dbReference type="STRING" id="400092.PKOR_01800"/>
<proteinExistence type="inferred from homology"/>
<sequence length="245" mass="27918">MLPYVDYLRRKYSNPKTASRALCSVKAYYFWLLATGQRHDHPCRYLNLKDAQDLPVQLQDLFTSEELELLLQREERYKAAKVKNKVIISLLIYQALKLGELVMLDVSDIDLQKSTVYVGETPKSNSRVLPLKPSQLALLQEYLEEVRPKLLKSKTASLLVNLRGQPESGEGVSYLVETFKPLFPERNLNTKTIRQSVIANMLQAGKNLRVVQAFAGHRKASTTEKYRQAGLEELKAVVAKYHPLG</sequence>